<dbReference type="Gene3D" id="2.40.340.10">
    <property type="entry name" value="MoeA, C-terminal, domain IV"/>
    <property type="match status" value="1"/>
</dbReference>
<comment type="caution">
    <text evidence="8">The sequence shown here is derived from an EMBL/GenBank/DDBJ whole genome shotgun (WGS) entry which is preliminary data.</text>
</comment>
<comment type="pathway">
    <text evidence="2 6">Cofactor biosynthesis; molybdopterin biosynthesis.</text>
</comment>
<accession>A0ABW4ZNW3</accession>
<comment type="function">
    <text evidence="1 6">Catalyzes the insertion of molybdate into adenylated molybdopterin with the concomitant release of AMP.</text>
</comment>
<dbReference type="Pfam" id="PF03454">
    <property type="entry name" value="MoeA_C"/>
    <property type="match status" value="1"/>
</dbReference>
<evidence type="ECO:0000256" key="1">
    <source>
        <dbReference type="ARBA" id="ARBA00002901"/>
    </source>
</evidence>
<dbReference type="InterPro" id="IPR036135">
    <property type="entry name" value="MoeA_linker/N_sf"/>
</dbReference>
<feature type="domain" description="MoaB/Mog" evidence="7">
    <location>
        <begin position="176"/>
        <end position="314"/>
    </location>
</feature>
<evidence type="ECO:0000256" key="5">
    <source>
        <dbReference type="ARBA" id="ARBA00047317"/>
    </source>
</evidence>
<dbReference type="Gene3D" id="3.40.980.10">
    <property type="entry name" value="MoaB/Mog-like domain"/>
    <property type="match status" value="1"/>
</dbReference>
<dbReference type="EC" id="2.10.1.1" evidence="6"/>
<keyword evidence="6" id="KW-0460">Magnesium</keyword>
<name>A0ABW4ZNW3_9SPHI</name>
<dbReference type="SUPFAM" id="SSF63867">
    <property type="entry name" value="MoeA C-terminal domain-like"/>
    <property type="match status" value="1"/>
</dbReference>
<dbReference type="CDD" id="cd00887">
    <property type="entry name" value="MoeA"/>
    <property type="match status" value="1"/>
</dbReference>
<comment type="catalytic activity">
    <reaction evidence="5">
        <text>adenylyl-molybdopterin + molybdate = Mo-molybdopterin + AMP + H(+)</text>
        <dbReference type="Rhea" id="RHEA:35047"/>
        <dbReference type="ChEBI" id="CHEBI:15378"/>
        <dbReference type="ChEBI" id="CHEBI:36264"/>
        <dbReference type="ChEBI" id="CHEBI:62727"/>
        <dbReference type="ChEBI" id="CHEBI:71302"/>
        <dbReference type="ChEBI" id="CHEBI:456215"/>
        <dbReference type="EC" id="2.10.1.1"/>
    </reaction>
</comment>
<comment type="similarity">
    <text evidence="3 6">Belongs to the MoeA family.</text>
</comment>
<dbReference type="SUPFAM" id="SSF53218">
    <property type="entry name" value="Molybdenum cofactor biosynthesis proteins"/>
    <property type="match status" value="1"/>
</dbReference>
<dbReference type="InterPro" id="IPR005111">
    <property type="entry name" value="MoeA_C_domain_IV"/>
</dbReference>
<evidence type="ECO:0000256" key="2">
    <source>
        <dbReference type="ARBA" id="ARBA00005046"/>
    </source>
</evidence>
<dbReference type="InterPro" id="IPR036425">
    <property type="entry name" value="MoaB/Mog-like_dom_sf"/>
</dbReference>
<gene>
    <name evidence="8" type="ORF">ACFSJU_13075</name>
</gene>
<dbReference type="NCBIfam" id="TIGR00177">
    <property type="entry name" value="molyb_syn"/>
    <property type="match status" value="1"/>
</dbReference>
<dbReference type="Pfam" id="PF00994">
    <property type="entry name" value="MoCF_biosynth"/>
    <property type="match status" value="1"/>
</dbReference>
<dbReference type="Proteomes" id="UP001597387">
    <property type="component" value="Unassembled WGS sequence"/>
</dbReference>
<keyword evidence="6" id="KW-0479">Metal-binding</keyword>
<dbReference type="Gene3D" id="2.170.190.11">
    <property type="entry name" value="Molybdopterin biosynthesis moea protein, domain 3"/>
    <property type="match status" value="1"/>
</dbReference>
<dbReference type="InterPro" id="IPR036688">
    <property type="entry name" value="MoeA_C_domain_IV_sf"/>
</dbReference>
<keyword evidence="9" id="KW-1185">Reference proteome</keyword>
<dbReference type="EMBL" id="JBHUHZ010000002">
    <property type="protein sequence ID" value="MFD2163332.1"/>
    <property type="molecule type" value="Genomic_DNA"/>
</dbReference>
<dbReference type="Pfam" id="PF03453">
    <property type="entry name" value="MoeA_N"/>
    <property type="match status" value="1"/>
</dbReference>
<evidence type="ECO:0000256" key="4">
    <source>
        <dbReference type="ARBA" id="ARBA00023150"/>
    </source>
</evidence>
<dbReference type="InterPro" id="IPR001453">
    <property type="entry name" value="MoaB/Mog_dom"/>
</dbReference>
<dbReference type="PANTHER" id="PTHR10192">
    <property type="entry name" value="MOLYBDOPTERIN BIOSYNTHESIS PROTEIN"/>
    <property type="match status" value="1"/>
</dbReference>
<organism evidence="8 9">
    <name type="scientific">Paradesertivirga mongoliensis</name>
    <dbReference type="NCBI Taxonomy" id="2100740"/>
    <lineage>
        <taxon>Bacteria</taxon>
        <taxon>Pseudomonadati</taxon>
        <taxon>Bacteroidota</taxon>
        <taxon>Sphingobacteriia</taxon>
        <taxon>Sphingobacteriales</taxon>
        <taxon>Sphingobacteriaceae</taxon>
        <taxon>Paradesertivirga</taxon>
    </lineage>
</organism>
<comment type="cofactor">
    <cofactor evidence="6">
        <name>Mg(2+)</name>
        <dbReference type="ChEBI" id="CHEBI:18420"/>
    </cofactor>
</comment>
<dbReference type="PANTHER" id="PTHR10192:SF5">
    <property type="entry name" value="GEPHYRIN"/>
    <property type="match status" value="1"/>
</dbReference>
<dbReference type="InterPro" id="IPR038987">
    <property type="entry name" value="MoeA-like"/>
</dbReference>
<evidence type="ECO:0000313" key="9">
    <source>
        <dbReference type="Proteomes" id="UP001597387"/>
    </source>
</evidence>
<dbReference type="InterPro" id="IPR005110">
    <property type="entry name" value="MoeA_linker/N"/>
</dbReference>
<keyword evidence="4 6" id="KW-0501">Molybdenum cofactor biosynthesis</keyword>
<evidence type="ECO:0000313" key="8">
    <source>
        <dbReference type="EMBL" id="MFD2163332.1"/>
    </source>
</evidence>
<evidence type="ECO:0000259" key="7">
    <source>
        <dbReference type="SMART" id="SM00852"/>
    </source>
</evidence>
<sequence length="394" mass="43078">MKTYLEALNIILSQAQSFGTEMIHLDDADGRVLSEDIAADRDYPPFNRSAMDGYAIMIQDWQQGIREFGIQEIIYAGASPSQELKPGAAFKIMTGAAVPFPANAVIRKEDCVQTGNQVSLIIENLKEFQNVARKGEDLLEGDIALSAQTPCTPAAISTLATLGKSEIQVAALPKVALFTTGNEIKPLGAKVSDTEIRNSNYYLLRSLLKKWNITPAVYRHLPDNVTELKNHIENALDTDIIIMSGGVSAGDADYVPEVLENLGVEKLFHKVSIKPGKPIWCGKARGGPIVFALPGNPFSSFVTFKIFVESFLSKSMGLNPPRQLEGVFRGEKRKKTNFDEFFPVKFSESGKELETTSLNGSGDIRLGINANALAVHPAATDTLREGQIIPYYIL</sequence>
<dbReference type="SMART" id="SM00852">
    <property type="entry name" value="MoCF_biosynth"/>
    <property type="match status" value="1"/>
</dbReference>
<keyword evidence="6" id="KW-0500">Molybdenum</keyword>
<protein>
    <recommendedName>
        <fullName evidence="6">Molybdopterin molybdenumtransferase</fullName>
        <ecNumber evidence="6">2.10.1.1</ecNumber>
    </recommendedName>
</protein>
<proteinExistence type="inferred from homology"/>
<keyword evidence="6" id="KW-0808">Transferase</keyword>
<dbReference type="SUPFAM" id="SSF63882">
    <property type="entry name" value="MoeA N-terminal region -like"/>
    <property type="match status" value="1"/>
</dbReference>
<dbReference type="RefSeq" id="WP_255901063.1">
    <property type="nucleotide sequence ID" value="NZ_JAFMZO010000002.1"/>
</dbReference>
<evidence type="ECO:0000256" key="3">
    <source>
        <dbReference type="ARBA" id="ARBA00010763"/>
    </source>
</evidence>
<dbReference type="Gene3D" id="3.90.105.10">
    <property type="entry name" value="Molybdopterin biosynthesis moea protein, domain 2"/>
    <property type="match status" value="1"/>
</dbReference>
<evidence type="ECO:0000256" key="6">
    <source>
        <dbReference type="RuleBase" id="RU365090"/>
    </source>
</evidence>
<reference evidence="9" key="1">
    <citation type="journal article" date="2019" name="Int. J. Syst. Evol. Microbiol.">
        <title>The Global Catalogue of Microorganisms (GCM) 10K type strain sequencing project: providing services to taxonomists for standard genome sequencing and annotation.</title>
        <authorList>
            <consortium name="The Broad Institute Genomics Platform"/>
            <consortium name="The Broad Institute Genome Sequencing Center for Infectious Disease"/>
            <person name="Wu L."/>
            <person name="Ma J."/>
        </authorList>
    </citation>
    <scope>NUCLEOTIDE SEQUENCE [LARGE SCALE GENOMIC DNA]</scope>
    <source>
        <strain evidence="9">KCTC 42217</strain>
    </source>
</reference>